<dbReference type="Pfam" id="PF01041">
    <property type="entry name" value="DegT_DnrJ_EryC1"/>
    <property type="match status" value="1"/>
</dbReference>
<sequence>MNIPAFDLKRQYKKLSSELLPVLEEVMAKGQFILGENVELLEKGLADYCGTKYAVGVASGTDALLLSLEALGIGEGDEVITTPFTFFATSEIISLLKAKPVFVDIDSKTFNIDPNKIEDAITPKTKAIIPVHLFGQMAEMDDIEYLAEKYNLYVIEDACQAIGAEYKGKRAGSIGNTGCFSFFPTKNLGAYGDGGLITTNDEKLYEKIKLLRVHGSRKKYYHELIGHNSRLDEIQAAILRIKLKYLDHWIERRIEIAKIYSEGLKDLDIKVPEVKPYVKHVFHQYVIRTKNRDELQEYLANKGIGTAIYYPLPLHLQECYKDLGYREGDFPEAEKASKEVIALPMWPELTNEEVDYIIESIREFFIN</sequence>
<gene>
    <name evidence="6" type="ORF">ENW00_06460</name>
</gene>
<keyword evidence="6" id="KW-0032">Aminotransferase</keyword>
<comment type="similarity">
    <text evidence="2 5">Belongs to the DegT/DnrJ/EryC1 family.</text>
</comment>
<dbReference type="CDD" id="cd00616">
    <property type="entry name" value="AHBA_syn"/>
    <property type="match status" value="1"/>
</dbReference>
<evidence type="ECO:0000256" key="1">
    <source>
        <dbReference type="ARBA" id="ARBA00022898"/>
    </source>
</evidence>
<name>A0A7C3RKE6_DICTH</name>
<dbReference type="Gene3D" id="3.90.1150.10">
    <property type="entry name" value="Aspartate Aminotransferase, domain 1"/>
    <property type="match status" value="1"/>
</dbReference>
<evidence type="ECO:0000256" key="2">
    <source>
        <dbReference type="ARBA" id="ARBA00037999"/>
    </source>
</evidence>
<dbReference type="InterPro" id="IPR015421">
    <property type="entry name" value="PyrdxlP-dep_Trfase_major"/>
</dbReference>
<evidence type="ECO:0000313" key="6">
    <source>
        <dbReference type="EMBL" id="HFX13779.1"/>
    </source>
</evidence>
<dbReference type="PIRSF" id="PIRSF000390">
    <property type="entry name" value="PLP_StrS"/>
    <property type="match status" value="1"/>
</dbReference>
<dbReference type="InterPro" id="IPR015424">
    <property type="entry name" value="PyrdxlP-dep_Trfase"/>
</dbReference>
<feature type="modified residue" description="N6-(pyridoxal phosphate)lysine" evidence="4">
    <location>
        <position position="186"/>
    </location>
</feature>
<dbReference type="GO" id="GO:0000271">
    <property type="term" value="P:polysaccharide biosynthetic process"/>
    <property type="evidence" value="ECO:0007669"/>
    <property type="project" value="TreeGrafter"/>
</dbReference>
<dbReference type="EMBL" id="DTIN01000025">
    <property type="protein sequence ID" value="HFX13779.1"/>
    <property type="molecule type" value="Genomic_DNA"/>
</dbReference>
<dbReference type="SUPFAM" id="SSF53383">
    <property type="entry name" value="PLP-dependent transferases"/>
    <property type="match status" value="1"/>
</dbReference>
<reference evidence="6" key="1">
    <citation type="journal article" date="2020" name="mSystems">
        <title>Genome- and Community-Level Interaction Insights into Carbon Utilization and Element Cycling Functions of Hydrothermarchaeota in Hydrothermal Sediment.</title>
        <authorList>
            <person name="Zhou Z."/>
            <person name="Liu Y."/>
            <person name="Xu W."/>
            <person name="Pan J."/>
            <person name="Luo Z.H."/>
            <person name="Li M."/>
        </authorList>
    </citation>
    <scope>NUCLEOTIDE SEQUENCE [LARGE SCALE GENOMIC DNA]</scope>
    <source>
        <strain evidence="6">SpSt-81</strain>
    </source>
</reference>
<evidence type="ECO:0000256" key="5">
    <source>
        <dbReference type="RuleBase" id="RU004508"/>
    </source>
</evidence>
<dbReference type="PANTHER" id="PTHR30244">
    <property type="entry name" value="TRANSAMINASE"/>
    <property type="match status" value="1"/>
</dbReference>
<evidence type="ECO:0000256" key="4">
    <source>
        <dbReference type="PIRSR" id="PIRSR000390-2"/>
    </source>
</evidence>
<dbReference type="InterPro" id="IPR000653">
    <property type="entry name" value="DegT/StrS_aminotransferase"/>
</dbReference>
<comment type="caution">
    <text evidence="6">The sequence shown here is derived from an EMBL/GenBank/DDBJ whole genome shotgun (WGS) entry which is preliminary data.</text>
</comment>
<dbReference type="AlphaFoldDB" id="A0A7C3RKE6"/>
<organism evidence="6">
    <name type="scientific">Dictyoglomus thermophilum</name>
    <dbReference type="NCBI Taxonomy" id="14"/>
    <lineage>
        <taxon>Bacteria</taxon>
        <taxon>Pseudomonadati</taxon>
        <taxon>Dictyoglomota</taxon>
        <taxon>Dictyoglomia</taxon>
        <taxon>Dictyoglomales</taxon>
        <taxon>Dictyoglomaceae</taxon>
        <taxon>Dictyoglomus</taxon>
    </lineage>
</organism>
<proteinExistence type="inferred from homology"/>
<dbReference type="FunFam" id="3.40.640.10:FF:000089">
    <property type="entry name" value="Aminotransferase, DegT/DnrJ/EryC1/StrS family"/>
    <property type="match status" value="1"/>
</dbReference>
<dbReference type="GO" id="GO:0030170">
    <property type="term" value="F:pyridoxal phosphate binding"/>
    <property type="evidence" value="ECO:0007669"/>
    <property type="project" value="UniProtKB-ARBA"/>
</dbReference>
<protein>
    <submittedName>
        <fullName evidence="6">DegT/DnrJ/EryC1/StrS family aminotransferase</fullName>
    </submittedName>
</protein>
<keyword evidence="1 4" id="KW-0663">Pyridoxal phosphate</keyword>
<dbReference type="InterPro" id="IPR015422">
    <property type="entry name" value="PyrdxlP-dep_Trfase_small"/>
</dbReference>
<feature type="active site" description="Proton acceptor" evidence="3">
    <location>
        <position position="186"/>
    </location>
</feature>
<accession>A0A7C3RKE6</accession>
<dbReference type="GO" id="GO:0008483">
    <property type="term" value="F:transaminase activity"/>
    <property type="evidence" value="ECO:0007669"/>
    <property type="project" value="UniProtKB-KW"/>
</dbReference>
<evidence type="ECO:0000256" key="3">
    <source>
        <dbReference type="PIRSR" id="PIRSR000390-1"/>
    </source>
</evidence>
<dbReference type="PANTHER" id="PTHR30244:SF36">
    <property type="entry name" value="3-OXO-GLUCOSE-6-PHOSPHATE:GLUTAMATE AMINOTRANSFERASE"/>
    <property type="match status" value="1"/>
</dbReference>
<dbReference type="Gene3D" id="3.40.640.10">
    <property type="entry name" value="Type I PLP-dependent aspartate aminotransferase-like (Major domain)"/>
    <property type="match status" value="1"/>
</dbReference>
<keyword evidence="6" id="KW-0808">Transferase</keyword>